<feature type="compositionally biased region" description="Low complexity" evidence="6">
    <location>
        <begin position="29"/>
        <end position="51"/>
    </location>
</feature>
<accession>A0ABR0JPN2</accession>
<keyword evidence="11" id="KW-1185">Reference proteome</keyword>
<feature type="domain" description="Fatty acid desaturase" evidence="8">
    <location>
        <begin position="134"/>
        <end position="420"/>
    </location>
</feature>
<evidence type="ECO:0000256" key="7">
    <source>
        <dbReference type="SAM" id="Phobius"/>
    </source>
</evidence>
<comment type="pathway">
    <text evidence="2">Lipid metabolism.</text>
</comment>
<gene>
    <name evidence="10" type="primary">FAH12_1</name>
    <name evidence="10" type="ORF">LTR69_001611</name>
</gene>
<evidence type="ECO:0000256" key="4">
    <source>
        <dbReference type="ARBA" id="ARBA00023002"/>
    </source>
</evidence>
<keyword evidence="7" id="KW-1133">Transmembrane helix</keyword>
<feature type="transmembrane region" description="Helical" evidence="7">
    <location>
        <begin position="297"/>
        <end position="319"/>
    </location>
</feature>
<feature type="domain" description="Fatty acid desaturase N-terminal" evidence="9">
    <location>
        <begin position="46"/>
        <end position="106"/>
    </location>
</feature>
<evidence type="ECO:0000256" key="6">
    <source>
        <dbReference type="SAM" id="MobiDB-lite"/>
    </source>
</evidence>
<feature type="region of interest" description="Disordered" evidence="6">
    <location>
        <begin position="1"/>
        <end position="61"/>
    </location>
</feature>
<feature type="transmembrane region" description="Helical" evidence="7">
    <location>
        <begin position="325"/>
        <end position="345"/>
    </location>
</feature>
<dbReference type="InterPro" id="IPR012171">
    <property type="entry name" value="Fatty_acid_desaturase"/>
</dbReference>
<proteinExistence type="inferred from homology"/>
<keyword evidence="7" id="KW-0812">Transmembrane</keyword>
<evidence type="ECO:0000313" key="10">
    <source>
        <dbReference type="EMBL" id="KAK5067622.1"/>
    </source>
</evidence>
<dbReference type="Pfam" id="PF11960">
    <property type="entry name" value="DUF3474"/>
    <property type="match status" value="1"/>
</dbReference>
<organism evidence="10 11">
    <name type="scientific">Exophiala sideris</name>
    <dbReference type="NCBI Taxonomy" id="1016849"/>
    <lineage>
        <taxon>Eukaryota</taxon>
        <taxon>Fungi</taxon>
        <taxon>Dikarya</taxon>
        <taxon>Ascomycota</taxon>
        <taxon>Pezizomycotina</taxon>
        <taxon>Eurotiomycetes</taxon>
        <taxon>Chaetothyriomycetidae</taxon>
        <taxon>Chaetothyriales</taxon>
        <taxon>Herpotrichiellaceae</taxon>
        <taxon>Exophiala</taxon>
    </lineage>
</organism>
<dbReference type="InterPro" id="IPR005804">
    <property type="entry name" value="FA_desaturase_dom"/>
</dbReference>
<name>A0ABR0JPN2_9EURO</name>
<keyword evidence="4" id="KW-0560">Oxidoreductase</keyword>
<reference evidence="10 11" key="1">
    <citation type="submission" date="2023-08" db="EMBL/GenBank/DDBJ databases">
        <title>Black Yeasts Isolated from many extreme environments.</title>
        <authorList>
            <person name="Coleine C."/>
            <person name="Stajich J.E."/>
            <person name="Selbmann L."/>
        </authorList>
    </citation>
    <scope>NUCLEOTIDE SEQUENCE [LARGE SCALE GENOMIC DNA]</scope>
    <source>
        <strain evidence="10 11">CCFEE 6328</strain>
    </source>
</reference>
<comment type="subcellular location">
    <subcellularLocation>
        <location evidence="1">Membrane</location>
    </subcellularLocation>
</comment>
<protein>
    <submittedName>
        <fullName evidence="10">Oleate hydroxylase fah12</fullName>
    </submittedName>
</protein>
<comment type="similarity">
    <text evidence="3">Belongs to the fatty acid desaturase type 1 family.</text>
</comment>
<evidence type="ECO:0000256" key="2">
    <source>
        <dbReference type="ARBA" id="ARBA00005189"/>
    </source>
</evidence>
<evidence type="ECO:0000256" key="3">
    <source>
        <dbReference type="ARBA" id="ARBA00009295"/>
    </source>
</evidence>
<dbReference type="CDD" id="cd03507">
    <property type="entry name" value="Delta12-FADS-like"/>
    <property type="match status" value="1"/>
</dbReference>
<evidence type="ECO:0000259" key="9">
    <source>
        <dbReference type="Pfam" id="PF11960"/>
    </source>
</evidence>
<evidence type="ECO:0000256" key="1">
    <source>
        <dbReference type="ARBA" id="ARBA00004370"/>
    </source>
</evidence>
<dbReference type="InterPro" id="IPR021863">
    <property type="entry name" value="FAS_N"/>
</dbReference>
<dbReference type="EMBL" id="JAVRRF010000002">
    <property type="protein sequence ID" value="KAK5067622.1"/>
    <property type="molecule type" value="Genomic_DNA"/>
</dbReference>
<comment type="caution">
    <text evidence="10">The sequence shown here is derived from an EMBL/GenBank/DDBJ whole genome shotgun (WGS) entry which is preliminary data.</text>
</comment>
<evidence type="ECO:0000313" key="11">
    <source>
        <dbReference type="Proteomes" id="UP001345691"/>
    </source>
</evidence>
<sequence>MTTTALPNEAALRRMATTDSTPVSSANISPLDSPRSSRSSTSLSSLASEDATVQKQAGEKKQLVDTYGNPFEIPDYTISDIHKAIPKHCFERSAATGLYYVARDVVSLATTFYLFNRFVTPGNIPSTPLRAGLWFLYTVVQGLFGTGLWVLAHECGHQSFSPSKVLNDTVGWFCHSALLVPYFSWKISHGKHHKATGNLERDMVFVPSTREEWATKRGYLLHQLDELTEETPIATLFHLITQQIGGWPMYLFTNVTGHNKHEGQREGRGVGKHNGFGGGVNHFNPNSPLYEAKDAKLIVLSDIGILITASILFLVGRTYGFSNLFVWYLAPYLWVNHWLVAITFLQHTDPSLPHYSADSWTYTRGAAATIDREFGFIGRQLLHGIVETHVLHHYVSTIPFYHADEASDAIRKVMGNHYRSDTKGGSIGFLKSMYRSMRWCEWVEPMEGATGEDAGVMFFRNRNGLGLPPAKVGKPASS</sequence>
<evidence type="ECO:0000256" key="5">
    <source>
        <dbReference type="ARBA" id="ARBA00023136"/>
    </source>
</evidence>
<feature type="compositionally biased region" description="Polar residues" evidence="6">
    <location>
        <begin position="17"/>
        <end position="28"/>
    </location>
</feature>
<dbReference type="Pfam" id="PF00487">
    <property type="entry name" value="FA_desaturase"/>
    <property type="match status" value="1"/>
</dbReference>
<dbReference type="Proteomes" id="UP001345691">
    <property type="component" value="Unassembled WGS sequence"/>
</dbReference>
<dbReference type="PANTHER" id="PTHR32100">
    <property type="entry name" value="OMEGA-6 FATTY ACID DESATURASE, CHLOROPLASTIC"/>
    <property type="match status" value="1"/>
</dbReference>
<evidence type="ECO:0000259" key="8">
    <source>
        <dbReference type="Pfam" id="PF00487"/>
    </source>
</evidence>
<keyword evidence="5 7" id="KW-0472">Membrane</keyword>